<feature type="signal peptide" evidence="2">
    <location>
        <begin position="1"/>
        <end position="26"/>
    </location>
</feature>
<feature type="chain" id="PRO_5032397793" evidence="2">
    <location>
        <begin position="27"/>
        <end position="89"/>
    </location>
</feature>
<evidence type="ECO:0000256" key="2">
    <source>
        <dbReference type="SAM" id="SignalP"/>
    </source>
</evidence>
<gene>
    <name evidence="3" type="ORF">FCM35_KLT03755</name>
</gene>
<evidence type="ECO:0000313" key="4">
    <source>
        <dbReference type="Proteomes" id="UP000623129"/>
    </source>
</evidence>
<reference evidence="3" key="1">
    <citation type="submission" date="2020-01" db="EMBL/GenBank/DDBJ databases">
        <title>Genome sequence of Kobresia littledalei, the first chromosome-level genome in the family Cyperaceae.</title>
        <authorList>
            <person name="Qu G."/>
        </authorList>
    </citation>
    <scope>NUCLEOTIDE SEQUENCE</scope>
    <source>
        <strain evidence="3">C.B.Clarke</strain>
        <tissue evidence="3">Leaf</tissue>
    </source>
</reference>
<keyword evidence="4" id="KW-1185">Reference proteome</keyword>
<sequence>MAVKSNLHGAFTFLLLVLVFSQLCNARPLKEVKDKEAQPCEMDKTNRMERSTPGEKLADRYGPLVLNMLPRGSPVPPSGPGGGTNEIQN</sequence>
<accession>A0A833VA15</accession>
<dbReference type="Proteomes" id="UP000623129">
    <property type="component" value="Unassembled WGS sequence"/>
</dbReference>
<protein>
    <submittedName>
        <fullName evidence="3">Uncharacterized protein</fullName>
    </submittedName>
</protein>
<name>A0A833VA15_9POAL</name>
<dbReference type="EMBL" id="SWLB01000013">
    <property type="protein sequence ID" value="KAF3330401.1"/>
    <property type="molecule type" value="Genomic_DNA"/>
</dbReference>
<organism evidence="3 4">
    <name type="scientific">Carex littledalei</name>
    <dbReference type="NCBI Taxonomy" id="544730"/>
    <lineage>
        <taxon>Eukaryota</taxon>
        <taxon>Viridiplantae</taxon>
        <taxon>Streptophyta</taxon>
        <taxon>Embryophyta</taxon>
        <taxon>Tracheophyta</taxon>
        <taxon>Spermatophyta</taxon>
        <taxon>Magnoliopsida</taxon>
        <taxon>Liliopsida</taxon>
        <taxon>Poales</taxon>
        <taxon>Cyperaceae</taxon>
        <taxon>Cyperoideae</taxon>
        <taxon>Cariceae</taxon>
        <taxon>Carex</taxon>
        <taxon>Carex subgen. Euthyceras</taxon>
    </lineage>
</organism>
<feature type="compositionally biased region" description="Gly residues" evidence="1">
    <location>
        <begin position="80"/>
        <end position="89"/>
    </location>
</feature>
<dbReference type="AlphaFoldDB" id="A0A833VA15"/>
<feature type="region of interest" description="Disordered" evidence="1">
    <location>
        <begin position="66"/>
        <end position="89"/>
    </location>
</feature>
<proteinExistence type="predicted"/>
<evidence type="ECO:0000313" key="3">
    <source>
        <dbReference type="EMBL" id="KAF3330401.1"/>
    </source>
</evidence>
<keyword evidence="2" id="KW-0732">Signal</keyword>
<comment type="caution">
    <text evidence="3">The sequence shown here is derived from an EMBL/GenBank/DDBJ whole genome shotgun (WGS) entry which is preliminary data.</text>
</comment>
<evidence type="ECO:0000256" key="1">
    <source>
        <dbReference type="SAM" id="MobiDB-lite"/>
    </source>
</evidence>